<dbReference type="PANTHER" id="PTHR22800:SF255">
    <property type="entry name" value="C-TYPE LECTIN DOMAIN-CONTAINING PROTEIN"/>
    <property type="match status" value="1"/>
</dbReference>
<evidence type="ECO:0000259" key="7">
    <source>
        <dbReference type="PROSITE" id="PS50041"/>
    </source>
</evidence>
<dbReference type="AlphaFoldDB" id="A0A8U0UV39"/>
<accession>A0A8U0UV39</accession>
<reference evidence="9" key="1">
    <citation type="submission" date="2025-08" db="UniProtKB">
        <authorList>
            <consortium name="RefSeq"/>
        </authorList>
    </citation>
    <scope>IDENTIFICATION</scope>
    <source>
        <tissue evidence="9">Brain</tissue>
    </source>
</reference>
<dbReference type="RefSeq" id="XP_044929400.1">
    <property type="nucleotide sequence ID" value="XM_045073465.1"/>
</dbReference>
<dbReference type="GO" id="GO:0016020">
    <property type="term" value="C:membrane"/>
    <property type="evidence" value="ECO:0007669"/>
    <property type="project" value="UniProtKB-SubCell"/>
</dbReference>
<dbReference type="GO" id="GO:0002223">
    <property type="term" value="P:stimulatory C-type lectin receptor signaling pathway"/>
    <property type="evidence" value="ECO:0007669"/>
    <property type="project" value="TreeGrafter"/>
</dbReference>
<keyword evidence="3" id="KW-0735">Signal-anchor</keyword>
<dbReference type="OrthoDB" id="10059571at2759"/>
<evidence type="ECO:0000256" key="5">
    <source>
        <dbReference type="ARBA" id="ARBA00023136"/>
    </source>
</evidence>
<evidence type="ECO:0000256" key="6">
    <source>
        <dbReference type="SAM" id="MobiDB-lite"/>
    </source>
</evidence>
<dbReference type="SMART" id="SM00034">
    <property type="entry name" value="CLECT"/>
    <property type="match status" value="1"/>
</dbReference>
<dbReference type="SUPFAM" id="SSF56436">
    <property type="entry name" value="C-type lectin-like"/>
    <property type="match status" value="1"/>
</dbReference>
<feature type="region of interest" description="Disordered" evidence="6">
    <location>
        <begin position="1"/>
        <end position="31"/>
    </location>
</feature>
<organism evidence="8 9">
    <name type="scientific">Mustela putorius furo</name>
    <name type="common">European domestic ferret</name>
    <name type="synonym">Mustela furo</name>
    <dbReference type="NCBI Taxonomy" id="9669"/>
    <lineage>
        <taxon>Eukaryota</taxon>
        <taxon>Metazoa</taxon>
        <taxon>Chordata</taxon>
        <taxon>Craniata</taxon>
        <taxon>Vertebrata</taxon>
        <taxon>Euteleostomi</taxon>
        <taxon>Mammalia</taxon>
        <taxon>Eutheria</taxon>
        <taxon>Laurasiatheria</taxon>
        <taxon>Carnivora</taxon>
        <taxon>Caniformia</taxon>
        <taxon>Musteloidea</taxon>
        <taxon>Mustelidae</taxon>
        <taxon>Mustelinae</taxon>
        <taxon>Mustela</taxon>
    </lineage>
</organism>
<evidence type="ECO:0000256" key="1">
    <source>
        <dbReference type="ARBA" id="ARBA00004606"/>
    </source>
</evidence>
<feature type="domain" description="C-type lectin" evidence="7">
    <location>
        <begin position="98"/>
        <end position="204"/>
    </location>
</feature>
<dbReference type="GO" id="GO:0045954">
    <property type="term" value="P:positive regulation of natural killer cell mediated cytotoxicity"/>
    <property type="evidence" value="ECO:0007669"/>
    <property type="project" value="TreeGrafter"/>
</dbReference>
<evidence type="ECO:0000313" key="9">
    <source>
        <dbReference type="RefSeq" id="XP_044929400.1"/>
    </source>
</evidence>
<dbReference type="Gene3D" id="3.10.100.10">
    <property type="entry name" value="Mannose-Binding Protein A, subunit A"/>
    <property type="match status" value="1"/>
</dbReference>
<feature type="compositionally biased region" description="Polar residues" evidence="6">
    <location>
        <begin position="66"/>
        <end position="77"/>
    </location>
</feature>
<evidence type="ECO:0000256" key="4">
    <source>
        <dbReference type="ARBA" id="ARBA00022989"/>
    </source>
</evidence>
<evidence type="ECO:0000256" key="2">
    <source>
        <dbReference type="ARBA" id="ARBA00022692"/>
    </source>
</evidence>
<name>A0A8U0UV39_MUSPF</name>
<sequence length="210" mass="23886">MNNQRENLSEPNLVKNSRRQQSKGKGTKSSNSVTEQGIVCVELNLQNVSEDLQGNDKNSHCKNKAHSSGTLQQNNSYPVTRIQKADPCGHCPKEWITHSNNCYYISTEGKPWNESLMFCASKNSTLISIDEEDMYLLHFFLPSSWIRSSQRINNNSSVWPKGTTFFSKTPAVSSESDKNCTFFIFSSKIISNEYCLELRPYVCKHQKLVT</sequence>
<dbReference type="Proteomes" id="UP000000715">
    <property type="component" value="Unplaced"/>
</dbReference>
<gene>
    <name evidence="9" type="primary">LOC123390071</name>
</gene>
<dbReference type="InterPro" id="IPR016187">
    <property type="entry name" value="CTDL_fold"/>
</dbReference>
<dbReference type="Pfam" id="PF00059">
    <property type="entry name" value="Lectin_C"/>
    <property type="match status" value="1"/>
</dbReference>
<evidence type="ECO:0000313" key="8">
    <source>
        <dbReference type="Proteomes" id="UP000000715"/>
    </source>
</evidence>
<dbReference type="PANTHER" id="PTHR22800">
    <property type="entry name" value="C-TYPE LECTIN PROTEINS"/>
    <property type="match status" value="1"/>
</dbReference>
<feature type="compositionally biased region" description="Basic residues" evidence="6">
    <location>
        <begin position="16"/>
        <end position="26"/>
    </location>
</feature>
<keyword evidence="5" id="KW-0472">Membrane</keyword>
<dbReference type="GeneID" id="123390071"/>
<keyword evidence="8" id="KW-1185">Reference proteome</keyword>
<proteinExistence type="predicted"/>
<comment type="subcellular location">
    <subcellularLocation>
        <location evidence="1">Membrane</location>
        <topology evidence="1">Single-pass type II membrane protein</topology>
    </subcellularLocation>
</comment>
<dbReference type="InterPro" id="IPR001304">
    <property type="entry name" value="C-type_lectin-like"/>
</dbReference>
<dbReference type="InterPro" id="IPR016186">
    <property type="entry name" value="C-type_lectin-like/link_sf"/>
</dbReference>
<evidence type="ECO:0000256" key="3">
    <source>
        <dbReference type="ARBA" id="ARBA00022968"/>
    </source>
</evidence>
<feature type="compositionally biased region" description="Polar residues" evidence="6">
    <location>
        <begin position="1"/>
        <end position="10"/>
    </location>
</feature>
<keyword evidence="4" id="KW-1133">Transmembrane helix</keyword>
<protein>
    <submittedName>
        <fullName evidence="9">NKG2-A/NKG2-B type II integral membrane protein-like</fullName>
    </submittedName>
</protein>
<feature type="region of interest" description="Disordered" evidence="6">
    <location>
        <begin position="52"/>
        <end position="77"/>
    </location>
</feature>
<dbReference type="PROSITE" id="PS50041">
    <property type="entry name" value="C_TYPE_LECTIN_2"/>
    <property type="match status" value="1"/>
</dbReference>
<keyword evidence="2" id="KW-0812">Transmembrane</keyword>
<dbReference type="InterPro" id="IPR050919">
    <property type="entry name" value="NKG2/CD94_NK_receptors"/>
</dbReference>